<reference evidence="2 3" key="1">
    <citation type="submission" date="2019-05" db="EMBL/GenBank/DDBJ databases">
        <title>Emergence of the Ug99 lineage of the wheat stem rust pathogen through somatic hybridization.</title>
        <authorList>
            <person name="Li F."/>
            <person name="Upadhyaya N.M."/>
            <person name="Sperschneider J."/>
            <person name="Matny O."/>
            <person name="Nguyen-Phuc H."/>
            <person name="Mago R."/>
            <person name="Raley C."/>
            <person name="Miller M.E."/>
            <person name="Silverstein K.A.T."/>
            <person name="Henningsen E."/>
            <person name="Hirsch C.D."/>
            <person name="Visser B."/>
            <person name="Pretorius Z.A."/>
            <person name="Steffenson B.J."/>
            <person name="Schwessinger B."/>
            <person name="Dodds P.N."/>
            <person name="Figueroa M."/>
        </authorList>
    </citation>
    <scope>NUCLEOTIDE SEQUENCE [LARGE SCALE GENOMIC DNA]</scope>
    <source>
        <strain evidence="2">21-0</strain>
    </source>
</reference>
<keyword evidence="3" id="KW-1185">Reference proteome</keyword>
<proteinExistence type="predicted"/>
<gene>
    <name evidence="2" type="ORF">PGT21_035012</name>
</gene>
<evidence type="ECO:0000256" key="1">
    <source>
        <dbReference type="SAM" id="MobiDB-lite"/>
    </source>
</evidence>
<accession>A0A5B0NEA0</accession>
<organism evidence="2 3">
    <name type="scientific">Puccinia graminis f. sp. tritici</name>
    <dbReference type="NCBI Taxonomy" id="56615"/>
    <lineage>
        <taxon>Eukaryota</taxon>
        <taxon>Fungi</taxon>
        <taxon>Dikarya</taxon>
        <taxon>Basidiomycota</taxon>
        <taxon>Pucciniomycotina</taxon>
        <taxon>Pucciniomycetes</taxon>
        <taxon>Pucciniales</taxon>
        <taxon>Pucciniaceae</taxon>
        <taxon>Puccinia</taxon>
    </lineage>
</organism>
<feature type="region of interest" description="Disordered" evidence="1">
    <location>
        <begin position="12"/>
        <end position="65"/>
    </location>
</feature>
<name>A0A5B0NEA0_PUCGR</name>
<comment type="caution">
    <text evidence="2">The sequence shown here is derived from an EMBL/GenBank/DDBJ whole genome shotgun (WGS) entry which is preliminary data.</text>
</comment>
<protein>
    <submittedName>
        <fullName evidence="2">Uncharacterized protein</fullName>
    </submittedName>
</protein>
<sequence length="65" mass="6410">MIPASLCLCPGTDSAVNGNGNGPPEVQYPRGESANSPSLGELAVDGGSSNSRKTGSRASVLPALP</sequence>
<evidence type="ECO:0000313" key="2">
    <source>
        <dbReference type="EMBL" id="KAA1087651.1"/>
    </source>
</evidence>
<evidence type="ECO:0000313" key="3">
    <source>
        <dbReference type="Proteomes" id="UP000324748"/>
    </source>
</evidence>
<dbReference type="Proteomes" id="UP000324748">
    <property type="component" value="Unassembled WGS sequence"/>
</dbReference>
<feature type="compositionally biased region" description="Polar residues" evidence="1">
    <location>
        <begin position="47"/>
        <end position="57"/>
    </location>
</feature>
<dbReference type="AlphaFoldDB" id="A0A5B0NEA0"/>
<dbReference type="EMBL" id="VSWC01000105">
    <property type="protein sequence ID" value="KAA1087651.1"/>
    <property type="molecule type" value="Genomic_DNA"/>
</dbReference>